<dbReference type="EMBL" id="JAQMWT010000330">
    <property type="protein sequence ID" value="KAJ8604432.1"/>
    <property type="molecule type" value="Genomic_DNA"/>
</dbReference>
<sequence length="395" mass="43731">MVWTAVIAAAMRCDALTQEANRPAVRQLHPLAEVVDSGYLSVGDGHNIYFEVRGCRKAPVALWLHGGPGAGCFPNHARFCDPKKWRVTLVDQRGCGKSVPRGELRANTTPHLVQDLEVLRRRVLGDEPWGCVIGGSWGSTLGLAYATEFPRALRAIVLRGVCTMRAREIRWLFAPSGGAAALAPTGWKRFASLAPDAVEEDDVLRAYYDMLRSDDARTRTRAAFSWQAWEFQANAIAELRPTVIRPNLDPPSEDDDLFLSPRNRRCGNNPSAAYLSGLEKETKDHYAVYPQPLLTCHYSIHKAFLDDDLLDNLDKIRHIPAIAVQGGADFICPPTTAIDLAAAWPELELRLVPGGGHSQYDPRIRHELLEATDKIALRIANDDDDDDDATEPLAR</sequence>
<evidence type="ECO:0000256" key="4">
    <source>
        <dbReference type="ARBA" id="ARBA00012568"/>
    </source>
</evidence>
<keyword evidence="5" id="KW-0031">Aminopeptidase</keyword>
<dbReference type="InterPro" id="IPR029058">
    <property type="entry name" value="AB_hydrolase_fold"/>
</dbReference>
<dbReference type="EC" id="3.4.11.5" evidence="4"/>
<proteinExistence type="inferred from homology"/>
<dbReference type="GO" id="GO:0004177">
    <property type="term" value="F:aminopeptidase activity"/>
    <property type="evidence" value="ECO:0007669"/>
    <property type="project" value="UniProtKB-KW"/>
</dbReference>
<comment type="caution">
    <text evidence="11">The sequence shown here is derived from an EMBL/GenBank/DDBJ whole genome shotgun (WGS) entry which is preliminary data.</text>
</comment>
<gene>
    <name evidence="11" type="ORF">CTAYLR_000883</name>
</gene>
<evidence type="ECO:0000256" key="8">
    <source>
        <dbReference type="ARBA" id="ARBA00022801"/>
    </source>
</evidence>
<dbReference type="GO" id="GO:0006508">
    <property type="term" value="P:proteolysis"/>
    <property type="evidence" value="ECO:0007669"/>
    <property type="project" value="UniProtKB-KW"/>
</dbReference>
<dbReference type="Pfam" id="PF00561">
    <property type="entry name" value="Abhydrolase_1"/>
    <property type="match status" value="1"/>
</dbReference>
<accession>A0AAD7UHK9</accession>
<dbReference type="Gene3D" id="3.40.50.1820">
    <property type="entry name" value="alpha/beta hydrolase"/>
    <property type="match status" value="1"/>
</dbReference>
<evidence type="ECO:0000313" key="11">
    <source>
        <dbReference type="EMBL" id="KAJ8604432.1"/>
    </source>
</evidence>
<keyword evidence="12" id="KW-1185">Reference proteome</keyword>
<keyword evidence="7" id="KW-0645">Protease</keyword>
<dbReference type="InterPro" id="IPR005944">
    <property type="entry name" value="Pro_iminopeptidase"/>
</dbReference>
<comment type="catalytic activity">
    <reaction evidence="1">
        <text>Release of N-terminal proline from a peptide.</text>
        <dbReference type="EC" id="3.4.11.5"/>
    </reaction>
</comment>
<evidence type="ECO:0000256" key="3">
    <source>
        <dbReference type="ARBA" id="ARBA00010088"/>
    </source>
</evidence>
<evidence type="ECO:0000256" key="7">
    <source>
        <dbReference type="ARBA" id="ARBA00022670"/>
    </source>
</evidence>
<dbReference type="GO" id="GO:0005737">
    <property type="term" value="C:cytoplasm"/>
    <property type="evidence" value="ECO:0007669"/>
    <property type="project" value="UniProtKB-SubCell"/>
</dbReference>
<comment type="subcellular location">
    <subcellularLocation>
        <location evidence="2">Cytoplasm</location>
    </subcellularLocation>
</comment>
<dbReference type="InterPro" id="IPR002410">
    <property type="entry name" value="Peptidase_S33"/>
</dbReference>
<evidence type="ECO:0000256" key="2">
    <source>
        <dbReference type="ARBA" id="ARBA00004496"/>
    </source>
</evidence>
<keyword evidence="8" id="KW-0378">Hydrolase</keyword>
<evidence type="ECO:0000256" key="1">
    <source>
        <dbReference type="ARBA" id="ARBA00001585"/>
    </source>
</evidence>
<dbReference type="Proteomes" id="UP001230188">
    <property type="component" value="Unassembled WGS sequence"/>
</dbReference>
<comment type="similarity">
    <text evidence="3">Belongs to the peptidase S33 family.</text>
</comment>
<feature type="domain" description="AB hydrolase-1" evidence="10">
    <location>
        <begin position="64"/>
        <end position="360"/>
    </location>
</feature>
<dbReference type="PRINTS" id="PR00793">
    <property type="entry name" value="PROAMNOPTASE"/>
</dbReference>
<organism evidence="11 12">
    <name type="scientific">Chrysophaeum taylorii</name>
    <dbReference type="NCBI Taxonomy" id="2483200"/>
    <lineage>
        <taxon>Eukaryota</taxon>
        <taxon>Sar</taxon>
        <taxon>Stramenopiles</taxon>
        <taxon>Ochrophyta</taxon>
        <taxon>Pelagophyceae</taxon>
        <taxon>Pelagomonadales</taxon>
        <taxon>Pelagomonadaceae</taxon>
        <taxon>Chrysophaeum</taxon>
    </lineage>
</organism>
<evidence type="ECO:0000259" key="10">
    <source>
        <dbReference type="Pfam" id="PF00561"/>
    </source>
</evidence>
<evidence type="ECO:0000313" key="12">
    <source>
        <dbReference type="Proteomes" id="UP001230188"/>
    </source>
</evidence>
<reference evidence="11" key="1">
    <citation type="submission" date="2023-01" db="EMBL/GenBank/DDBJ databases">
        <title>Metagenome sequencing of chrysophaentin producing Chrysophaeum taylorii.</title>
        <authorList>
            <person name="Davison J."/>
            <person name="Bewley C."/>
        </authorList>
    </citation>
    <scope>NUCLEOTIDE SEQUENCE</scope>
    <source>
        <strain evidence="11">NIES-1699</strain>
    </source>
</reference>
<dbReference type="PANTHER" id="PTHR43722:SF1">
    <property type="entry name" value="PROLINE IMINOPEPTIDASE"/>
    <property type="match status" value="1"/>
</dbReference>
<protein>
    <recommendedName>
        <fullName evidence="4">prolyl aminopeptidase</fullName>
        <ecNumber evidence="4">3.4.11.5</ecNumber>
    </recommendedName>
    <alternativeName>
        <fullName evidence="9">Prolyl aminopeptidase</fullName>
    </alternativeName>
</protein>
<evidence type="ECO:0000256" key="5">
    <source>
        <dbReference type="ARBA" id="ARBA00022438"/>
    </source>
</evidence>
<name>A0AAD7UHK9_9STRA</name>
<dbReference type="InterPro" id="IPR000073">
    <property type="entry name" value="AB_hydrolase_1"/>
</dbReference>
<dbReference type="SUPFAM" id="SSF53474">
    <property type="entry name" value="alpha/beta-Hydrolases"/>
    <property type="match status" value="1"/>
</dbReference>
<evidence type="ECO:0000256" key="9">
    <source>
        <dbReference type="ARBA" id="ARBA00029605"/>
    </source>
</evidence>
<evidence type="ECO:0000256" key="6">
    <source>
        <dbReference type="ARBA" id="ARBA00022490"/>
    </source>
</evidence>
<dbReference type="PANTHER" id="PTHR43722">
    <property type="entry name" value="PROLINE IMINOPEPTIDASE"/>
    <property type="match status" value="1"/>
</dbReference>
<keyword evidence="6" id="KW-0963">Cytoplasm</keyword>
<dbReference type="AlphaFoldDB" id="A0AAD7UHK9"/>